<feature type="binding site" evidence="12 16">
    <location>
        <position position="236"/>
    </location>
    <ligand>
        <name>substrate</name>
    </ligand>
</feature>
<dbReference type="PROSITE" id="PS00611">
    <property type="entry name" value="HISOL_DEHYDROGENASE"/>
    <property type="match status" value="1"/>
</dbReference>
<protein>
    <recommendedName>
        <fullName evidence="4 12">Histidinol dehydrogenase</fullName>
        <shortName evidence="12">HDH</shortName>
        <ecNumber evidence="4 12">1.1.1.23</ecNumber>
    </recommendedName>
</protein>
<keyword evidence="6 12" id="KW-0479">Metal-binding</keyword>
<comment type="cofactor">
    <cofactor evidence="12 17">
        <name>Zn(2+)</name>
        <dbReference type="ChEBI" id="CHEBI:29105"/>
    </cofactor>
    <text evidence="12 17">Binds 1 zinc ion per subunit.</text>
</comment>
<keyword evidence="7 12" id="KW-0862">Zinc</keyword>
<evidence type="ECO:0000256" key="14">
    <source>
        <dbReference type="PIRSR" id="PIRSR000099-1"/>
    </source>
</evidence>
<evidence type="ECO:0000256" key="10">
    <source>
        <dbReference type="ARBA" id="ARBA00023102"/>
    </source>
</evidence>
<reference evidence="20 21" key="1">
    <citation type="submission" date="2014-05" db="EMBL/GenBank/DDBJ databases">
        <authorList>
            <person name="Rizzardi K."/>
            <person name="Winiecka-Krusnell J."/>
            <person name="Ramliden M."/>
            <person name="Alm E."/>
            <person name="Andersson S."/>
            <person name="Byfors S."/>
        </authorList>
    </citation>
    <scope>NUCLEOTIDE SEQUENCE [LARGE SCALE GENOMIC DNA]</scope>
    <source>
        <strain evidence="20 21">LEGN</strain>
    </source>
</reference>
<accession>A0A0A2SRX9</accession>
<dbReference type="HAMAP" id="MF_01024">
    <property type="entry name" value="HisD"/>
    <property type="match status" value="1"/>
</dbReference>
<evidence type="ECO:0000256" key="2">
    <source>
        <dbReference type="ARBA" id="ARBA00004940"/>
    </source>
</evidence>
<feature type="binding site" evidence="12 17">
    <location>
        <position position="261"/>
    </location>
    <ligand>
        <name>Zn(2+)</name>
        <dbReference type="ChEBI" id="CHEBI:29105"/>
    </ligand>
</feature>
<dbReference type="InterPro" id="IPR016161">
    <property type="entry name" value="Ald_DH/histidinol_DH"/>
</dbReference>
<feature type="binding site" evidence="12 15">
    <location>
        <position position="187"/>
    </location>
    <ligand>
        <name>NAD(+)</name>
        <dbReference type="ChEBI" id="CHEBI:57540"/>
    </ligand>
</feature>
<dbReference type="AlphaFoldDB" id="A0A0A2SRX9"/>
<feature type="binding site" evidence="12 17">
    <location>
        <position position="418"/>
    </location>
    <ligand>
        <name>Zn(2+)</name>
        <dbReference type="ChEBI" id="CHEBI:29105"/>
    </ligand>
</feature>
<evidence type="ECO:0000313" key="21">
    <source>
        <dbReference type="Proteomes" id="UP000054422"/>
    </source>
</evidence>
<dbReference type="PANTHER" id="PTHR21256">
    <property type="entry name" value="HISTIDINOL DEHYDROGENASE HDH"/>
    <property type="match status" value="1"/>
</dbReference>
<dbReference type="EMBL" id="JNCF01000015">
    <property type="protein sequence ID" value="KGP63512.1"/>
    <property type="molecule type" value="Genomic_DNA"/>
</dbReference>
<evidence type="ECO:0000256" key="16">
    <source>
        <dbReference type="PIRSR" id="PIRSR000099-3"/>
    </source>
</evidence>
<name>A0A0A2SRX9_9GAMM</name>
<evidence type="ECO:0000313" key="20">
    <source>
        <dbReference type="EMBL" id="KGP63512.1"/>
    </source>
</evidence>
<dbReference type="SUPFAM" id="SSF53720">
    <property type="entry name" value="ALDH-like"/>
    <property type="match status" value="1"/>
</dbReference>
<dbReference type="InterPro" id="IPR012131">
    <property type="entry name" value="Hstdl_DH"/>
</dbReference>
<dbReference type="CDD" id="cd06572">
    <property type="entry name" value="Histidinol_dh"/>
    <property type="match status" value="1"/>
</dbReference>
<evidence type="ECO:0000256" key="11">
    <source>
        <dbReference type="ARBA" id="ARBA00049489"/>
    </source>
</evidence>
<dbReference type="Proteomes" id="UP000054422">
    <property type="component" value="Unassembled WGS sequence"/>
</dbReference>
<feature type="binding site" evidence="12 16">
    <location>
        <position position="258"/>
    </location>
    <ligand>
        <name>substrate</name>
    </ligand>
</feature>
<evidence type="ECO:0000256" key="9">
    <source>
        <dbReference type="ARBA" id="ARBA00023027"/>
    </source>
</evidence>
<dbReference type="Gene3D" id="3.40.50.1980">
    <property type="entry name" value="Nitrogenase molybdenum iron protein domain"/>
    <property type="match status" value="2"/>
</dbReference>
<evidence type="ECO:0000256" key="3">
    <source>
        <dbReference type="ARBA" id="ARBA00010178"/>
    </source>
</evidence>
<feature type="binding site" evidence="12 15">
    <location>
        <position position="124"/>
    </location>
    <ligand>
        <name>NAD(+)</name>
        <dbReference type="ChEBI" id="CHEBI:57540"/>
    </ligand>
</feature>
<evidence type="ECO:0000256" key="4">
    <source>
        <dbReference type="ARBA" id="ARBA00012965"/>
    </source>
</evidence>
<dbReference type="OrthoDB" id="9805269at2"/>
<dbReference type="PRINTS" id="PR00083">
    <property type="entry name" value="HOLDHDRGNASE"/>
</dbReference>
<feature type="binding site" evidence="12 17">
    <location>
        <position position="359"/>
    </location>
    <ligand>
        <name>Zn(2+)</name>
        <dbReference type="ChEBI" id="CHEBI:29105"/>
    </ligand>
</feature>
<feature type="binding site" evidence="12 15">
    <location>
        <position position="210"/>
    </location>
    <ligand>
        <name>NAD(+)</name>
        <dbReference type="ChEBI" id="CHEBI:57540"/>
    </ligand>
</feature>
<dbReference type="GO" id="GO:0008270">
    <property type="term" value="F:zinc ion binding"/>
    <property type="evidence" value="ECO:0007669"/>
    <property type="project" value="UniProtKB-UniRule"/>
</dbReference>
<dbReference type="GO" id="GO:0000105">
    <property type="term" value="P:L-histidine biosynthetic process"/>
    <property type="evidence" value="ECO:0007669"/>
    <property type="project" value="UniProtKB-UniRule"/>
</dbReference>
<dbReference type="FunFam" id="1.20.5.1300:FF:000001">
    <property type="entry name" value="Histidine biosynthesis trifunctional protein"/>
    <property type="match status" value="1"/>
</dbReference>
<dbReference type="NCBIfam" id="TIGR00069">
    <property type="entry name" value="hisD"/>
    <property type="match status" value="1"/>
</dbReference>
<keyword evidence="9 12" id="KW-0520">NAD</keyword>
<evidence type="ECO:0000256" key="1">
    <source>
        <dbReference type="ARBA" id="ARBA00003850"/>
    </source>
</evidence>
<feature type="active site" description="Proton acceptor" evidence="12 14">
    <location>
        <position position="325"/>
    </location>
</feature>
<keyword evidence="21" id="KW-1185">Reference proteome</keyword>
<dbReference type="PANTHER" id="PTHR21256:SF2">
    <property type="entry name" value="HISTIDINE BIOSYNTHESIS TRIFUNCTIONAL PROTEIN"/>
    <property type="match status" value="1"/>
</dbReference>
<feature type="binding site" evidence="12 16">
    <location>
        <position position="413"/>
    </location>
    <ligand>
        <name>substrate</name>
    </ligand>
</feature>
<evidence type="ECO:0000256" key="5">
    <source>
        <dbReference type="ARBA" id="ARBA00022605"/>
    </source>
</evidence>
<evidence type="ECO:0000256" key="13">
    <source>
        <dbReference type="PIRNR" id="PIRNR000099"/>
    </source>
</evidence>
<dbReference type="Gene3D" id="1.20.5.1300">
    <property type="match status" value="1"/>
</dbReference>
<organism evidence="20 21">
    <name type="scientific">Legionella norrlandica</name>
    <dbReference type="NCBI Taxonomy" id="1498499"/>
    <lineage>
        <taxon>Bacteria</taxon>
        <taxon>Pseudomonadati</taxon>
        <taxon>Pseudomonadota</taxon>
        <taxon>Gammaproteobacteria</taxon>
        <taxon>Legionellales</taxon>
        <taxon>Legionellaceae</taxon>
        <taxon>Legionella</taxon>
    </lineage>
</organism>
<gene>
    <name evidence="12 20" type="primary">hisD</name>
    <name evidence="20" type="ORF">EP47_12040</name>
</gene>
<comment type="pathway">
    <text evidence="2 12">Amino-acid biosynthesis; L-histidine biosynthesis; L-histidine from 5-phospho-alpha-D-ribose 1-diphosphate: step 9/9.</text>
</comment>
<dbReference type="GO" id="GO:0004399">
    <property type="term" value="F:histidinol dehydrogenase activity"/>
    <property type="evidence" value="ECO:0007669"/>
    <property type="project" value="UniProtKB-UniRule"/>
</dbReference>
<evidence type="ECO:0000256" key="18">
    <source>
        <dbReference type="RuleBase" id="RU004175"/>
    </source>
</evidence>
<dbReference type="UniPathway" id="UPA00031">
    <property type="reaction ID" value="UER00014"/>
</dbReference>
<keyword evidence="10 12" id="KW-0368">Histidine biosynthesis</keyword>
<dbReference type="EC" id="1.1.1.23" evidence="4 12"/>
<sequence length="465" mass="50257">MLIIKNWQLLSESDKKNCLSRPRQNSTIKKEVLEIINQVLVSGDKALLELTKQFDRAHISDLKIPQEKIEQAYIPQRSLSAIKQAIKTLTLYHQSLLPESTQISTATGITIKTTYRPIQKVGLYVPGGNKTPLVSSLLMQAIPAKVAGCPIKVLCTPPNAEGEINEHILAAAKLCGIDTIYALGGVQAIAAMAYGTETVAKVDKIFGPGNGYVTQAKTLVAIDPNGAAIDMPAGPSEVMILSDKQANPGFIAADLLAQAEHGPDSQVFLICEDLELAEQVNQQLEIQMTNLSRTALIKQSLANSMIIICPDQMEQLDIINSYAPEHLIINRKDAELWPDRVMAAGTVFLGPWAAETMGDYVTGSNHVLPTSGFAKNHSGLSTLDFMTKFTVQTIDQEGINNLGPAAITLAKIEGLDAHANAVQIRLLSKCRTAECRQTHENSNTASAKPDSTAVEFEKKPSVTGI</sequence>
<proteinExistence type="inferred from homology"/>
<evidence type="ECO:0000256" key="19">
    <source>
        <dbReference type="SAM" id="MobiDB-lite"/>
    </source>
</evidence>
<keyword evidence="5 12" id="KW-0028">Amino-acid biosynthesis</keyword>
<feature type="binding site" evidence="12 17">
    <location>
        <position position="258"/>
    </location>
    <ligand>
        <name>Zn(2+)</name>
        <dbReference type="ChEBI" id="CHEBI:29105"/>
    </ligand>
</feature>
<comment type="function">
    <text evidence="1 12">Catalyzes the sequential NAD-dependent oxidations of L-histidinol to L-histidinaldehyde and then to L-histidine.</text>
</comment>
<evidence type="ECO:0000256" key="6">
    <source>
        <dbReference type="ARBA" id="ARBA00022723"/>
    </source>
</evidence>
<dbReference type="GO" id="GO:0005829">
    <property type="term" value="C:cytosol"/>
    <property type="evidence" value="ECO:0007669"/>
    <property type="project" value="TreeGrafter"/>
</dbReference>
<dbReference type="STRING" id="1498499.EP47_12040"/>
<feature type="active site" description="Proton acceptor" evidence="12 14">
    <location>
        <position position="326"/>
    </location>
</feature>
<evidence type="ECO:0000256" key="12">
    <source>
        <dbReference type="HAMAP-Rule" id="MF_01024"/>
    </source>
</evidence>
<evidence type="ECO:0000256" key="15">
    <source>
        <dbReference type="PIRSR" id="PIRSR000099-2"/>
    </source>
</evidence>
<comment type="similarity">
    <text evidence="3 12 13 18">Belongs to the histidinol dehydrogenase family.</text>
</comment>
<dbReference type="InterPro" id="IPR001692">
    <property type="entry name" value="Histidinol_DH_CS"/>
</dbReference>
<comment type="catalytic activity">
    <reaction evidence="11 12">
        <text>L-histidinol + 2 NAD(+) + H2O = L-histidine + 2 NADH + 3 H(+)</text>
        <dbReference type="Rhea" id="RHEA:20641"/>
        <dbReference type="ChEBI" id="CHEBI:15377"/>
        <dbReference type="ChEBI" id="CHEBI:15378"/>
        <dbReference type="ChEBI" id="CHEBI:57540"/>
        <dbReference type="ChEBI" id="CHEBI:57595"/>
        <dbReference type="ChEBI" id="CHEBI:57699"/>
        <dbReference type="ChEBI" id="CHEBI:57945"/>
        <dbReference type="EC" id="1.1.1.23"/>
    </reaction>
</comment>
<feature type="binding site" evidence="12 16">
    <location>
        <position position="359"/>
    </location>
    <ligand>
        <name>substrate</name>
    </ligand>
</feature>
<feature type="compositionally biased region" description="Basic and acidic residues" evidence="19">
    <location>
        <begin position="455"/>
        <end position="465"/>
    </location>
</feature>
<evidence type="ECO:0000256" key="17">
    <source>
        <dbReference type="PIRSR" id="PIRSR000099-4"/>
    </source>
</evidence>
<feature type="region of interest" description="Disordered" evidence="19">
    <location>
        <begin position="437"/>
        <end position="465"/>
    </location>
</feature>
<feature type="binding site" evidence="12 16">
    <location>
        <position position="261"/>
    </location>
    <ligand>
        <name>substrate</name>
    </ligand>
</feature>
<keyword evidence="8 12" id="KW-0560">Oxidoreductase</keyword>
<feature type="binding site" evidence="12 16">
    <location>
        <position position="418"/>
    </location>
    <ligand>
        <name>substrate</name>
    </ligand>
</feature>
<evidence type="ECO:0000256" key="8">
    <source>
        <dbReference type="ARBA" id="ARBA00023002"/>
    </source>
</evidence>
<dbReference type="GO" id="GO:0051287">
    <property type="term" value="F:NAD binding"/>
    <property type="evidence" value="ECO:0007669"/>
    <property type="project" value="InterPro"/>
</dbReference>
<feature type="binding site" evidence="12 16">
    <location>
        <position position="326"/>
    </location>
    <ligand>
        <name>substrate</name>
    </ligand>
</feature>
<evidence type="ECO:0000256" key="7">
    <source>
        <dbReference type="ARBA" id="ARBA00022833"/>
    </source>
</evidence>
<comment type="caution">
    <text evidence="20">The sequence shown here is derived from an EMBL/GenBank/DDBJ whole genome shotgun (WGS) entry which is preliminary data.</text>
</comment>
<dbReference type="PIRSF" id="PIRSF000099">
    <property type="entry name" value="Histidinol_dh"/>
    <property type="match status" value="1"/>
</dbReference>
<dbReference type="FunFam" id="3.40.50.1980:FF:000001">
    <property type="entry name" value="Histidinol dehydrogenase"/>
    <property type="match status" value="1"/>
</dbReference>
<dbReference type="InterPro" id="IPR022695">
    <property type="entry name" value="Histidinol_DH_monofunct"/>
</dbReference>
<dbReference type="Pfam" id="PF00815">
    <property type="entry name" value="Histidinol_dh"/>
    <property type="match status" value="1"/>
</dbReference>